<name>A0A318HKZ9_9MYCO</name>
<sequence>MPKLGFKIDGRPAEDIVHLAQLTEKAGKDQIRVVTKETPYPLPAIDGS</sequence>
<keyword evidence="2" id="KW-1185">Reference proteome</keyword>
<evidence type="ECO:0000313" key="1">
    <source>
        <dbReference type="EMBL" id="PXX03256.1"/>
    </source>
</evidence>
<organism evidence="1 2">
    <name type="scientific">Mycolicibacterium moriokaense</name>
    <dbReference type="NCBI Taxonomy" id="39691"/>
    <lineage>
        <taxon>Bacteria</taxon>
        <taxon>Bacillati</taxon>
        <taxon>Actinomycetota</taxon>
        <taxon>Actinomycetes</taxon>
        <taxon>Mycobacteriales</taxon>
        <taxon>Mycobacteriaceae</taxon>
        <taxon>Mycolicibacterium</taxon>
    </lineage>
</organism>
<dbReference type="RefSeq" id="WP_181428401.1">
    <property type="nucleotide sequence ID" value="NZ_QJJU01000023.1"/>
</dbReference>
<reference evidence="1 2" key="2">
    <citation type="submission" date="2018-06" db="EMBL/GenBank/DDBJ databases">
        <title>Sequencing of bacterial isolates from soil warming experiment in Harvard Forest, Massachusetts, USA.</title>
        <authorList>
            <person name="Deangelis K.PhD."/>
        </authorList>
    </citation>
    <scope>NUCLEOTIDE SEQUENCE [LARGE SCALE GENOMIC DNA]</scope>
    <source>
        <strain evidence="1 2">GAS496</strain>
    </source>
</reference>
<protein>
    <submittedName>
        <fullName evidence="1">Uncharacterized protein</fullName>
    </submittedName>
</protein>
<accession>A0A318HKZ9</accession>
<evidence type="ECO:0000313" key="2">
    <source>
        <dbReference type="Proteomes" id="UP000247781"/>
    </source>
</evidence>
<gene>
    <name evidence="1" type="ORF">C8E89_12358</name>
</gene>
<comment type="caution">
    <text evidence="1">The sequence shown here is derived from an EMBL/GenBank/DDBJ whole genome shotgun (WGS) entry which is preliminary data.</text>
</comment>
<dbReference type="Proteomes" id="UP000247781">
    <property type="component" value="Unassembled WGS sequence"/>
</dbReference>
<dbReference type="AlphaFoldDB" id="A0A318HKZ9"/>
<reference evidence="2" key="1">
    <citation type="submission" date="2018-05" db="EMBL/GenBank/DDBJ databases">
        <authorList>
            <person name="Deangelis K."/>
            <person name="Huntemann M."/>
            <person name="Clum A."/>
            <person name="Pillay M."/>
            <person name="Palaniappan K."/>
            <person name="Varghese N."/>
            <person name="Mikhailova N."/>
            <person name="Stamatis D."/>
            <person name="Reddy T."/>
            <person name="Daum C."/>
            <person name="Shapiro N."/>
            <person name="Ivanova N."/>
            <person name="Kyrpides N."/>
            <person name="Woyke T."/>
        </authorList>
    </citation>
    <scope>NUCLEOTIDE SEQUENCE [LARGE SCALE GENOMIC DNA]</scope>
    <source>
        <strain evidence="2">GAS496</strain>
    </source>
</reference>
<proteinExistence type="predicted"/>
<dbReference type="EMBL" id="QJJU01000023">
    <property type="protein sequence ID" value="PXX03256.1"/>
    <property type="molecule type" value="Genomic_DNA"/>
</dbReference>